<dbReference type="Proteomes" id="UP000032680">
    <property type="component" value="Unassembled WGS sequence"/>
</dbReference>
<accession>A0A0D6P670</accession>
<dbReference type="RefSeq" id="WP_048860555.1">
    <property type="nucleotide sequence ID" value="NZ_BANB01000143.1"/>
</dbReference>
<organism evidence="1 2">
    <name type="scientific">Acidisphaera rubrifaciens HS-AP3</name>
    <dbReference type="NCBI Taxonomy" id="1231350"/>
    <lineage>
        <taxon>Bacteria</taxon>
        <taxon>Pseudomonadati</taxon>
        <taxon>Pseudomonadota</taxon>
        <taxon>Alphaproteobacteria</taxon>
        <taxon>Acetobacterales</taxon>
        <taxon>Acetobacteraceae</taxon>
        <taxon>Acidisphaera</taxon>
    </lineage>
</organism>
<proteinExistence type="predicted"/>
<gene>
    <name evidence="1" type="ORF">Asru_0143_17</name>
</gene>
<dbReference type="AlphaFoldDB" id="A0A0D6P670"/>
<dbReference type="OrthoDB" id="7239790at2"/>
<dbReference type="EMBL" id="BANB01000143">
    <property type="protein sequence ID" value="GAN76693.1"/>
    <property type="molecule type" value="Genomic_DNA"/>
</dbReference>
<sequence>MSQETAAAPDPVVLDAFVRLAGEAVWDERIAAVKRAATTGPRLGRALLQRHAIELTIDRLRRRINRAPTVAERCLAGLAADIVASADELSSRGPDRLRAGLRQALGASATLVPLFHLFRTGRIQRGRGFDVEHAGFIDDAPFDLLIHRDGTEAEVACDVVSAEDGRGVHRGAWFDLADRVDPDLQTWLAAHPGRYLLKVTLPQGLQNDDRAALAALHARICAMLVERRRTDHDAAVVLRLDPLLLAAAQADELGLVSSLRREFGPEAHLSVTSAGTAVFVMAARAGREDEVAAAVRRRLSAVAPARLTGARPGILAMFIEDTDRAEWRGLRDRLQLEGEARQFLTDPAARPVVAVTCASRFELFGLAEPDGVPDGELRFRNPAHPAARAEALAPAVVSSM</sequence>
<comment type="caution">
    <text evidence="1">The sequence shown here is derived from an EMBL/GenBank/DDBJ whole genome shotgun (WGS) entry which is preliminary data.</text>
</comment>
<reference evidence="1 2" key="1">
    <citation type="submission" date="2012-11" db="EMBL/GenBank/DDBJ databases">
        <title>Whole genome sequence of Acidisphaera rubrifaciens HS-AP3.</title>
        <authorList>
            <person name="Azuma Y."/>
            <person name="Higashiura N."/>
            <person name="Hirakawa H."/>
            <person name="Matsushita K."/>
        </authorList>
    </citation>
    <scope>NUCLEOTIDE SEQUENCE [LARGE SCALE GENOMIC DNA]</scope>
    <source>
        <strain evidence="1 2">HS-AP3</strain>
    </source>
</reference>
<protein>
    <submittedName>
        <fullName evidence="1">Uncharacterized protein</fullName>
    </submittedName>
</protein>
<evidence type="ECO:0000313" key="1">
    <source>
        <dbReference type="EMBL" id="GAN76693.1"/>
    </source>
</evidence>
<name>A0A0D6P670_9PROT</name>
<evidence type="ECO:0000313" key="2">
    <source>
        <dbReference type="Proteomes" id="UP000032680"/>
    </source>
</evidence>
<keyword evidence="2" id="KW-1185">Reference proteome</keyword>